<dbReference type="UniPathway" id="UPA00251">
    <property type="reaction ID" value="UER00322"/>
</dbReference>
<dbReference type="AlphaFoldDB" id="A0A137PD09"/>
<dbReference type="EC" id="1.3.3.3" evidence="4"/>
<comment type="similarity">
    <text evidence="2">Belongs to the aerobic coproporphyrinogen-III oxidase family.</text>
</comment>
<dbReference type="OMA" id="VHANWRY"/>
<comment type="pathway">
    <text evidence="1">Porphyrin-containing compound metabolism; protoporphyrin-IX biosynthesis; protoporphyrinogen-IX from coproporphyrinogen-III (O2 route): step 1/1.</text>
</comment>
<dbReference type="SUPFAM" id="SSF102886">
    <property type="entry name" value="Coproporphyrinogen III oxidase"/>
    <property type="match status" value="1"/>
</dbReference>
<dbReference type="PANTHER" id="PTHR10755">
    <property type="entry name" value="COPROPORPHYRINOGEN III OXIDASE, MITOCHONDRIAL"/>
    <property type="match status" value="1"/>
</dbReference>
<reference evidence="7 8" key="1">
    <citation type="journal article" date="2015" name="Genome Biol. Evol.">
        <title>Phylogenomic analyses indicate that early fungi evolved digesting cell walls of algal ancestors of land plants.</title>
        <authorList>
            <person name="Chang Y."/>
            <person name="Wang S."/>
            <person name="Sekimoto S."/>
            <person name="Aerts A.L."/>
            <person name="Choi C."/>
            <person name="Clum A."/>
            <person name="LaButti K.M."/>
            <person name="Lindquist E.A."/>
            <person name="Yee Ngan C."/>
            <person name="Ohm R.A."/>
            <person name="Salamov A.A."/>
            <person name="Grigoriev I.V."/>
            <person name="Spatafora J.W."/>
            <person name="Berbee M.L."/>
        </authorList>
    </citation>
    <scope>NUCLEOTIDE SEQUENCE [LARGE SCALE GENOMIC DNA]</scope>
    <source>
        <strain evidence="7 8">NRRL 28638</strain>
    </source>
</reference>
<keyword evidence="6" id="KW-0627">Porphyrin biosynthesis</keyword>
<dbReference type="PANTHER" id="PTHR10755:SF0">
    <property type="entry name" value="OXYGEN-DEPENDENT COPROPORPHYRINOGEN-III OXIDASE, MITOCHONDRIAL"/>
    <property type="match status" value="1"/>
</dbReference>
<dbReference type="NCBIfam" id="NF003727">
    <property type="entry name" value="PRK05330.1"/>
    <property type="match status" value="1"/>
</dbReference>
<proteinExistence type="inferred from homology"/>
<sequence length="378" mass="43393">MIQKIIKNSRILSKSSNLSTFNKCTSQYLNSRYVSTLKSSGKSHYSANYNWLLYTSLLVAGFSTYNYQKSSIELEHKKPNYEDKSTPISERMSEYVKNLQNQICEELSKIDGKEFVRDSWTRKLGGEGISCVLQDGNVFEKAGVNISIVHGKLPLPAIKQMRANASEQLKGPGPYNFFTASLSLVLHPHNPFCPNKNKVWWFGGGSDLTPAYLIEEDAKHFHKTLKDACDKHDPAFYTDFKKWCDKYFYNTHRSEARGIGGIFFDDLDSKDPEQLFKFVRECGDSFLPSYVPILKKRINTPFTKEQKEWQQMRRGRYVEFNLIHDRGTKFGLATPNPRIESILVSLPKTASWAYNHQPEANSPEAKLVDVLKNPKEWA</sequence>
<dbReference type="Proteomes" id="UP000070444">
    <property type="component" value="Unassembled WGS sequence"/>
</dbReference>
<dbReference type="InterPro" id="IPR036406">
    <property type="entry name" value="Coprogen_oxidase_aer_sf"/>
</dbReference>
<evidence type="ECO:0000256" key="1">
    <source>
        <dbReference type="ARBA" id="ARBA00005168"/>
    </source>
</evidence>
<gene>
    <name evidence="7" type="ORF">CONCODRAFT_83821</name>
</gene>
<comment type="subunit">
    <text evidence="3">Homodimer.</text>
</comment>
<name>A0A137PD09_CONC2</name>
<evidence type="ECO:0000256" key="6">
    <source>
        <dbReference type="ARBA" id="ARBA00023244"/>
    </source>
</evidence>
<dbReference type="Pfam" id="PF01218">
    <property type="entry name" value="Coprogen_oxidas"/>
    <property type="match status" value="1"/>
</dbReference>
<dbReference type="GO" id="GO:0006782">
    <property type="term" value="P:protoporphyrinogen IX biosynthetic process"/>
    <property type="evidence" value="ECO:0007669"/>
    <property type="project" value="UniProtKB-UniPathway"/>
</dbReference>
<dbReference type="STRING" id="796925.A0A137PD09"/>
<organism evidence="7 8">
    <name type="scientific">Conidiobolus coronatus (strain ATCC 28846 / CBS 209.66 / NRRL 28638)</name>
    <name type="common">Delacroixia coronata</name>
    <dbReference type="NCBI Taxonomy" id="796925"/>
    <lineage>
        <taxon>Eukaryota</taxon>
        <taxon>Fungi</taxon>
        <taxon>Fungi incertae sedis</taxon>
        <taxon>Zoopagomycota</taxon>
        <taxon>Entomophthoromycotina</taxon>
        <taxon>Entomophthoromycetes</taxon>
        <taxon>Entomophthorales</taxon>
        <taxon>Ancylistaceae</taxon>
        <taxon>Conidiobolus</taxon>
    </lineage>
</organism>
<evidence type="ECO:0000313" key="8">
    <source>
        <dbReference type="Proteomes" id="UP000070444"/>
    </source>
</evidence>
<dbReference type="InterPro" id="IPR001260">
    <property type="entry name" value="Coprogen_oxidase_aer"/>
</dbReference>
<dbReference type="PIRSF" id="PIRSF000166">
    <property type="entry name" value="Coproporphyri_ox"/>
    <property type="match status" value="1"/>
</dbReference>
<dbReference type="EMBL" id="KQ964445">
    <property type="protein sequence ID" value="KXN72888.1"/>
    <property type="molecule type" value="Genomic_DNA"/>
</dbReference>
<keyword evidence="5" id="KW-0560">Oxidoreductase</keyword>
<evidence type="ECO:0000256" key="3">
    <source>
        <dbReference type="ARBA" id="ARBA00011738"/>
    </source>
</evidence>
<dbReference type="PRINTS" id="PR00073">
    <property type="entry name" value="COPRGNOXDASE"/>
</dbReference>
<evidence type="ECO:0000313" key="7">
    <source>
        <dbReference type="EMBL" id="KXN72888.1"/>
    </source>
</evidence>
<keyword evidence="8" id="KW-1185">Reference proteome</keyword>
<dbReference type="GO" id="GO:0004109">
    <property type="term" value="F:coproporphyrinogen oxidase activity"/>
    <property type="evidence" value="ECO:0007669"/>
    <property type="project" value="UniProtKB-EC"/>
</dbReference>
<evidence type="ECO:0000256" key="4">
    <source>
        <dbReference type="ARBA" id="ARBA00012869"/>
    </source>
</evidence>
<dbReference type="GO" id="GO:0005829">
    <property type="term" value="C:cytosol"/>
    <property type="evidence" value="ECO:0007669"/>
    <property type="project" value="EnsemblFungi"/>
</dbReference>
<dbReference type="Gene3D" id="3.40.1500.10">
    <property type="entry name" value="Coproporphyrinogen III oxidase, aerobic"/>
    <property type="match status" value="1"/>
</dbReference>
<dbReference type="OrthoDB" id="15318at2759"/>
<accession>A0A137PD09</accession>
<evidence type="ECO:0000256" key="2">
    <source>
        <dbReference type="ARBA" id="ARBA00010644"/>
    </source>
</evidence>
<evidence type="ECO:0000256" key="5">
    <source>
        <dbReference type="ARBA" id="ARBA00023002"/>
    </source>
</evidence>
<protein>
    <recommendedName>
        <fullName evidence="4">coproporphyrinogen oxidase</fullName>
        <ecNumber evidence="4">1.3.3.3</ecNumber>
    </recommendedName>
</protein>